<organism evidence="2">
    <name type="scientific">viral metagenome</name>
    <dbReference type="NCBI Taxonomy" id="1070528"/>
    <lineage>
        <taxon>unclassified sequences</taxon>
        <taxon>metagenomes</taxon>
        <taxon>organismal metagenomes</taxon>
    </lineage>
</organism>
<proteinExistence type="predicted"/>
<dbReference type="EMBL" id="MN740202">
    <property type="protein sequence ID" value="QHT93182.1"/>
    <property type="molecule type" value="Genomic_DNA"/>
</dbReference>
<accession>A0A6C0IJN7</accession>
<protein>
    <submittedName>
        <fullName evidence="2">Uncharacterized protein</fullName>
    </submittedName>
</protein>
<name>A0A6C0IJN7_9ZZZZ</name>
<evidence type="ECO:0000313" key="2">
    <source>
        <dbReference type="EMBL" id="QHT93182.1"/>
    </source>
</evidence>
<dbReference type="AlphaFoldDB" id="A0A6C0IJN7"/>
<reference evidence="2" key="1">
    <citation type="journal article" date="2020" name="Nature">
        <title>Giant virus diversity and host interactions through global metagenomics.</title>
        <authorList>
            <person name="Schulz F."/>
            <person name="Roux S."/>
            <person name="Paez-Espino D."/>
            <person name="Jungbluth S."/>
            <person name="Walsh D.A."/>
            <person name="Denef V.J."/>
            <person name="McMahon K.D."/>
            <person name="Konstantinidis K.T."/>
            <person name="Eloe-Fadrosh E.A."/>
            <person name="Kyrpides N.C."/>
            <person name="Woyke T."/>
        </authorList>
    </citation>
    <scope>NUCLEOTIDE SEQUENCE</scope>
    <source>
        <strain evidence="2">GVMAG-M-3300023210-19</strain>
    </source>
</reference>
<evidence type="ECO:0000256" key="1">
    <source>
        <dbReference type="SAM" id="MobiDB-lite"/>
    </source>
</evidence>
<feature type="region of interest" description="Disordered" evidence="1">
    <location>
        <begin position="43"/>
        <end position="67"/>
    </location>
</feature>
<sequence length="67" mass="7757">MSAWTDFVTKFYHEKKEKNKDYQFKDALKDGAKEYKKGKVDKGKVDKGKVDKGKADKGKADKDKKKK</sequence>